<feature type="compositionally biased region" description="Basic and acidic residues" evidence="1">
    <location>
        <begin position="53"/>
        <end position="65"/>
    </location>
</feature>
<dbReference type="EMBL" id="CABPRJ010002564">
    <property type="protein sequence ID" value="VVC46495.1"/>
    <property type="molecule type" value="Genomic_DNA"/>
</dbReference>
<dbReference type="Proteomes" id="UP000325440">
    <property type="component" value="Unassembled WGS sequence"/>
</dbReference>
<proteinExistence type="predicted"/>
<feature type="region of interest" description="Disordered" evidence="1">
    <location>
        <begin position="53"/>
        <end position="118"/>
    </location>
</feature>
<accession>A0A5E4NT87</accession>
<sequence>MDIDIDIEMLISLVENRPVLWDKTSERYKIKQLNFTAWMDICKMIHPSFDTLSDKEKNEFGHRPTETNMPLAEDVEENSIISESQVQKKKMKTPNGKRSFSSTAEPSPESIDSLDTAESQTAVSDYDFDFSKPPVFYKSLIN</sequence>
<dbReference type="OrthoDB" id="6153252at2759"/>
<evidence type="ECO:0000313" key="3">
    <source>
        <dbReference type="EMBL" id="VVC46495.1"/>
    </source>
</evidence>
<name>A0A5E4NT87_9HEMI</name>
<feature type="compositionally biased region" description="Polar residues" evidence="1">
    <location>
        <begin position="96"/>
        <end position="105"/>
    </location>
</feature>
<dbReference type="AlphaFoldDB" id="A0A5E4NT87"/>
<evidence type="ECO:0000313" key="4">
    <source>
        <dbReference type="Proteomes" id="UP000325440"/>
    </source>
</evidence>
<dbReference type="Pfam" id="PF10545">
    <property type="entry name" value="MADF_DNA_bdg"/>
    <property type="match status" value="1"/>
</dbReference>
<protein>
    <submittedName>
        <fullName evidence="3">MADF domain</fullName>
    </submittedName>
</protein>
<organism evidence="3 4">
    <name type="scientific">Cinara cedri</name>
    <dbReference type="NCBI Taxonomy" id="506608"/>
    <lineage>
        <taxon>Eukaryota</taxon>
        <taxon>Metazoa</taxon>
        <taxon>Ecdysozoa</taxon>
        <taxon>Arthropoda</taxon>
        <taxon>Hexapoda</taxon>
        <taxon>Insecta</taxon>
        <taxon>Pterygota</taxon>
        <taxon>Neoptera</taxon>
        <taxon>Paraneoptera</taxon>
        <taxon>Hemiptera</taxon>
        <taxon>Sternorrhyncha</taxon>
        <taxon>Aphidomorpha</taxon>
        <taxon>Aphidoidea</taxon>
        <taxon>Aphididae</taxon>
        <taxon>Lachninae</taxon>
        <taxon>Cinara</taxon>
    </lineage>
</organism>
<evidence type="ECO:0000259" key="2">
    <source>
        <dbReference type="Pfam" id="PF10545"/>
    </source>
</evidence>
<dbReference type="InterPro" id="IPR006578">
    <property type="entry name" value="MADF-dom"/>
</dbReference>
<keyword evidence="4" id="KW-1185">Reference proteome</keyword>
<reference evidence="3 4" key="1">
    <citation type="submission" date="2019-08" db="EMBL/GenBank/DDBJ databases">
        <authorList>
            <person name="Alioto T."/>
            <person name="Alioto T."/>
            <person name="Gomez Garrido J."/>
        </authorList>
    </citation>
    <scope>NUCLEOTIDE SEQUENCE [LARGE SCALE GENOMIC DNA]</scope>
</reference>
<evidence type="ECO:0000256" key="1">
    <source>
        <dbReference type="SAM" id="MobiDB-lite"/>
    </source>
</evidence>
<feature type="domain" description="MADF" evidence="2">
    <location>
        <begin position="10"/>
        <end position="46"/>
    </location>
</feature>
<gene>
    <name evidence="3" type="ORF">CINCED_3A017353</name>
</gene>